<accession>A0A4Z0M503</accession>
<dbReference type="InterPro" id="IPR038527">
    <property type="entry name" value="HupH_C_sf"/>
</dbReference>
<dbReference type="Gene3D" id="3.30.1370.140">
    <property type="entry name" value="HupH hydrogenase expression protein, C-terminal domain"/>
    <property type="match status" value="2"/>
</dbReference>
<dbReference type="InterPro" id="IPR006894">
    <property type="entry name" value="HupH_Hydgase_express_prot_C"/>
</dbReference>
<dbReference type="OrthoDB" id="6560677at2"/>
<dbReference type="Proteomes" id="UP000298050">
    <property type="component" value="Unassembled WGS sequence"/>
</dbReference>
<comment type="similarity">
    <text evidence="1">Belongs to the HupH/HyaF family.</text>
</comment>
<evidence type="ECO:0000256" key="1">
    <source>
        <dbReference type="ARBA" id="ARBA00010832"/>
    </source>
</evidence>
<protein>
    <submittedName>
        <fullName evidence="3">Hydrogenase expression/formation protein</fullName>
    </submittedName>
</protein>
<proteinExistence type="inferred from homology"/>
<dbReference type="AlphaFoldDB" id="A0A4Z0M503"/>
<dbReference type="Pfam" id="PF04809">
    <property type="entry name" value="HupH_C"/>
    <property type="match status" value="2"/>
</dbReference>
<name>A0A4Z0M503_9GAMM</name>
<gene>
    <name evidence="3" type="ORF">E4634_09430</name>
</gene>
<evidence type="ECO:0000259" key="2">
    <source>
        <dbReference type="Pfam" id="PF04809"/>
    </source>
</evidence>
<reference evidence="3 4" key="1">
    <citation type="submission" date="2019-04" db="EMBL/GenBank/DDBJ databases">
        <title>Taxonomy of novel Haliea sp. from mangrove soil of West Coast of India.</title>
        <authorList>
            <person name="Verma A."/>
            <person name="Kumar P."/>
            <person name="Krishnamurthi S."/>
        </authorList>
    </citation>
    <scope>NUCLEOTIDE SEQUENCE [LARGE SCALE GENOMIC DNA]</scope>
    <source>
        <strain evidence="3 4">SAOS-164</strain>
    </source>
</reference>
<organism evidence="3 4">
    <name type="scientific">Mangrovimicrobium sediminis</name>
    <dbReference type="NCBI Taxonomy" id="2562682"/>
    <lineage>
        <taxon>Bacteria</taxon>
        <taxon>Pseudomonadati</taxon>
        <taxon>Pseudomonadota</taxon>
        <taxon>Gammaproteobacteria</taxon>
        <taxon>Cellvibrionales</taxon>
        <taxon>Halieaceae</taxon>
        <taxon>Mangrovimicrobium</taxon>
    </lineage>
</organism>
<comment type="caution">
    <text evidence="3">The sequence shown here is derived from an EMBL/GenBank/DDBJ whole genome shotgun (WGS) entry which is preliminary data.</text>
</comment>
<evidence type="ECO:0000313" key="3">
    <source>
        <dbReference type="EMBL" id="TGD74385.1"/>
    </source>
</evidence>
<feature type="domain" description="HupH hydrogenase expression protein C-terminal" evidence="2">
    <location>
        <begin position="19"/>
        <end position="115"/>
    </location>
</feature>
<keyword evidence="4" id="KW-1185">Reference proteome</keyword>
<evidence type="ECO:0000313" key="4">
    <source>
        <dbReference type="Proteomes" id="UP000298050"/>
    </source>
</evidence>
<sequence length="253" mass="27631">MDTYNAPILPEPEDVAHLVGATQRLAELQRRMCNWSPGAASLNIEVQDLDAANRELVDQVLGEGEVSILFDGEDRVRIQESVLTGVWRIQQVGESGALLRDLIQVAPIPDLVRDATFAGAATAAAESGEALPEGVCNAPPLIAEINEKAAQFRPGDTPHTINLTLLPQTEQDLEFLDQRLGAGRTTILSRGYGNCRITSTGTRNVWWVRYFNSQDKNILNSLEICAVPEVACAAPEDIADSAERLQEILEIYL</sequence>
<dbReference type="EMBL" id="SRLE01000006">
    <property type="protein sequence ID" value="TGD74385.1"/>
    <property type="molecule type" value="Genomic_DNA"/>
</dbReference>
<feature type="domain" description="HupH hydrogenase expression protein C-terminal" evidence="2">
    <location>
        <begin position="135"/>
        <end position="251"/>
    </location>
</feature>